<evidence type="ECO:0000313" key="10">
    <source>
        <dbReference type="Proteomes" id="UP000054408"/>
    </source>
</evidence>
<gene>
    <name evidence="9" type="ORF">AMSG_10694</name>
</gene>
<evidence type="ECO:0000256" key="6">
    <source>
        <dbReference type="SAM" id="Phobius"/>
    </source>
</evidence>
<dbReference type="GO" id="GO:0000139">
    <property type="term" value="C:Golgi membrane"/>
    <property type="evidence" value="ECO:0007669"/>
    <property type="project" value="TreeGrafter"/>
</dbReference>
<accession>A0A0L0DSV9</accession>
<protein>
    <recommendedName>
        <fullName evidence="8">L-type lectin-like domain-containing protein</fullName>
    </recommendedName>
</protein>
<dbReference type="GO" id="GO:0030134">
    <property type="term" value="C:COPII-coated ER to Golgi transport vesicle"/>
    <property type="evidence" value="ECO:0007669"/>
    <property type="project" value="TreeGrafter"/>
</dbReference>
<evidence type="ECO:0000256" key="3">
    <source>
        <dbReference type="ARBA" id="ARBA00022729"/>
    </source>
</evidence>
<dbReference type="AlphaFoldDB" id="A0A0L0DSV9"/>
<dbReference type="InterPro" id="IPR005052">
    <property type="entry name" value="Lectin_leg"/>
</dbReference>
<organism evidence="9 10">
    <name type="scientific">Thecamonas trahens ATCC 50062</name>
    <dbReference type="NCBI Taxonomy" id="461836"/>
    <lineage>
        <taxon>Eukaryota</taxon>
        <taxon>Apusozoa</taxon>
        <taxon>Apusomonadida</taxon>
        <taxon>Apusomonadidae</taxon>
        <taxon>Thecamonas</taxon>
    </lineage>
</organism>
<evidence type="ECO:0000256" key="5">
    <source>
        <dbReference type="ARBA" id="ARBA00023136"/>
    </source>
</evidence>
<dbReference type="Pfam" id="PF03388">
    <property type="entry name" value="Lectin_leg-like"/>
    <property type="match status" value="1"/>
</dbReference>
<dbReference type="GO" id="GO:0005537">
    <property type="term" value="F:D-mannose binding"/>
    <property type="evidence" value="ECO:0007669"/>
    <property type="project" value="TreeGrafter"/>
</dbReference>
<feature type="domain" description="L-type lectin-like" evidence="8">
    <location>
        <begin position="43"/>
        <end position="216"/>
    </location>
</feature>
<dbReference type="PANTHER" id="PTHR12223:SF28">
    <property type="entry name" value="LECTIN, MANNOSE BINDING 1 LIKE"/>
    <property type="match status" value="1"/>
</dbReference>
<dbReference type="Gene3D" id="2.60.120.200">
    <property type="match status" value="1"/>
</dbReference>
<feature type="signal peptide" evidence="7">
    <location>
        <begin position="1"/>
        <end position="18"/>
    </location>
</feature>
<dbReference type="EMBL" id="GL349495">
    <property type="protein sequence ID" value="KNC55096.1"/>
    <property type="molecule type" value="Genomic_DNA"/>
</dbReference>
<dbReference type="GO" id="GO:0005789">
    <property type="term" value="C:endoplasmic reticulum membrane"/>
    <property type="evidence" value="ECO:0007669"/>
    <property type="project" value="TreeGrafter"/>
</dbReference>
<evidence type="ECO:0000256" key="4">
    <source>
        <dbReference type="ARBA" id="ARBA00022989"/>
    </source>
</evidence>
<evidence type="ECO:0000256" key="1">
    <source>
        <dbReference type="ARBA" id="ARBA00004479"/>
    </source>
</evidence>
<keyword evidence="4 6" id="KW-1133">Transmembrane helix</keyword>
<dbReference type="SUPFAM" id="SSF49899">
    <property type="entry name" value="Concanavalin A-like lectins/glucanases"/>
    <property type="match status" value="1"/>
</dbReference>
<evidence type="ECO:0000256" key="7">
    <source>
        <dbReference type="SAM" id="SignalP"/>
    </source>
</evidence>
<evidence type="ECO:0000313" key="9">
    <source>
        <dbReference type="EMBL" id="KNC55096.1"/>
    </source>
</evidence>
<feature type="chain" id="PRO_5005537817" description="L-type lectin-like domain-containing protein" evidence="7">
    <location>
        <begin position="19"/>
        <end position="473"/>
    </location>
</feature>
<dbReference type="GO" id="GO:0005793">
    <property type="term" value="C:endoplasmic reticulum-Golgi intermediate compartment"/>
    <property type="evidence" value="ECO:0007669"/>
    <property type="project" value="TreeGrafter"/>
</dbReference>
<sequence>MLLAALVATAVFAPTASAAASFFGFHAPFYGGSHAVELISGPSQSTRITAQNALMWESFEMALEMTVTKDHEAQRSEGYEGTALWLTRSPLPAQAPPSAGGTVYGAPRVWDGLGVFFDVFDTDGDGAAAVITSMLSPSSLWGSSRNLGEFDPWSDGRRTSHGHCPVRLVSHQPVPASAPGTAKVLVHIKYTSKAKRVDISISDVGQPNSAFAPCASFDANLDGARHLALTAASSHSAFARTNLLAFEVYDLEHGLTHPPADATRDSRFPGLQAKVEAAVRGEIDEHPLVTEDIPPAAASAHHAAAEAVARDAHKRAFAARDSAAAAADTAAAIAVLDGKLSDIAARLASAPAGSASGSGADASSASIRGVLNTLSDSVTELVHAHQADEIVRHFERVESESRLALDRIAALDSKLSTITTTLTAIQHAGPAAGPAADGYSLASLVFAALIGAVAAYAAASLFKSPKASGYKLP</sequence>
<dbReference type="Proteomes" id="UP000054408">
    <property type="component" value="Unassembled WGS sequence"/>
</dbReference>
<keyword evidence="2 6" id="KW-0812">Transmembrane</keyword>
<feature type="transmembrane region" description="Helical" evidence="6">
    <location>
        <begin position="439"/>
        <end position="462"/>
    </location>
</feature>
<dbReference type="GeneID" id="25568859"/>
<dbReference type="InterPro" id="IPR051136">
    <property type="entry name" value="Intracellular_Lectin-GPT"/>
</dbReference>
<dbReference type="RefSeq" id="XP_013753280.1">
    <property type="nucleotide sequence ID" value="XM_013897826.1"/>
</dbReference>
<name>A0A0L0DSV9_THETB</name>
<keyword evidence="5 6" id="KW-0472">Membrane</keyword>
<dbReference type="GO" id="GO:0006888">
    <property type="term" value="P:endoplasmic reticulum to Golgi vesicle-mediated transport"/>
    <property type="evidence" value="ECO:0007669"/>
    <property type="project" value="TreeGrafter"/>
</dbReference>
<evidence type="ECO:0000256" key="2">
    <source>
        <dbReference type="ARBA" id="ARBA00022692"/>
    </source>
</evidence>
<proteinExistence type="predicted"/>
<dbReference type="PANTHER" id="PTHR12223">
    <property type="entry name" value="VESICULAR MANNOSE-BINDING LECTIN"/>
    <property type="match status" value="1"/>
</dbReference>
<dbReference type="InterPro" id="IPR013320">
    <property type="entry name" value="ConA-like_dom_sf"/>
</dbReference>
<evidence type="ECO:0000259" key="8">
    <source>
        <dbReference type="Pfam" id="PF03388"/>
    </source>
</evidence>
<comment type="subcellular location">
    <subcellularLocation>
        <location evidence="1">Membrane</location>
        <topology evidence="1">Single-pass type I membrane protein</topology>
    </subcellularLocation>
</comment>
<keyword evidence="3 7" id="KW-0732">Signal</keyword>
<reference evidence="9 10" key="1">
    <citation type="submission" date="2010-05" db="EMBL/GenBank/DDBJ databases">
        <title>The Genome Sequence of Thecamonas trahens ATCC 50062.</title>
        <authorList>
            <consortium name="The Broad Institute Genome Sequencing Platform"/>
            <person name="Russ C."/>
            <person name="Cuomo C."/>
            <person name="Shea T."/>
            <person name="Young S.K."/>
            <person name="Zeng Q."/>
            <person name="Koehrsen M."/>
            <person name="Haas B."/>
            <person name="Borodovsky M."/>
            <person name="Guigo R."/>
            <person name="Alvarado L."/>
            <person name="Berlin A."/>
            <person name="Bochicchio J."/>
            <person name="Borenstein D."/>
            <person name="Chapman S."/>
            <person name="Chen Z."/>
            <person name="Freedman E."/>
            <person name="Gellesch M."/>
            <person name="Goldberg J."/>
            <person name="Griggs A."/>
            <person name="Gujja S."/>
            <person name="Heilman E."/>
            <person name="Heiman D."/>
            <person name="Hepburn T."/>
            <person name="Howarth C."/>
            <person name="Jen D."/>
            <person name="Larson L."/>
            <person name="Mehta T."/>
            <person name="Park D."/>
            <person name="Pearson M."/>
            <person name="Roberts A."/>
            <person name="Saif S."/>
            <person name="Shenoy N."/>
            <person name="Sisk P."/>
            <person name="Stolte C."/>
            <person name="Sykes S."/>
            <person name="Thomson T."/>
            <person name="Walk T."/>
            <person name="White J."/>
            <person name="Yandava C."/>
            <person name="Burger G."/>
            <person name="Gray M.W."/>
            <person name="Holland P.W.H."/>
            <person name="King N."/>
            <person name="Lang F.B.F."/>
            <person name="Roger A.J."/>
            <person name="Ruiz-Trillo I."/>
            <person name="Lander E."/>
            <person name="Nusbaum C."/>
        </authorList>
    </citation>
    <scope>NUCLEOTIDE SEQUENCE [LARGE SCALE GENOMIC DNA]</scope>
    <source>
        <strain evidence="9 10">ATCC 50062</strain>
    </source>
</reference>
<keyword evidence="10" id="KW-1185">Reference proteome</keyword>